<feature type="domain" description="HTH luxR-type" evidence="5">
    <location>
        <begin position="121"/>
        <end position="186"/>
    </location>
</feature>
<reference evidence="7" key="1">
    <citation type="journal article" date="2019" name="Int. J. Syst. Evol. Microbiol.">
        <title>The Global Catalogue of Microorganisms (GCM) 10K type strain sequencing project: providing services to taxonomists for standard genome sequencing and annotation.</title>
        <authorList>
            <consortium name="The Broad Institute Genomics Platform"/>
            <consortium name="The Broad Institute Genome Sequencing Center for Infectious Disease"/>
            <person name="Wu L."/>
            <person name="Ma J."/>
        </authorList>
    </citation>
    <scope>NUCLEOTIDE SEQUENCE [LARGE SCALE GENOMIC DNA]</scope>
    <source>
        <strain evidence="7">JCM 17695</strain>
    </source>
</reference>
<dbReference type="Gene3D" id="1.10.10.10">
    <property type="entry name" value="Winged helix-like DNA-binding domain superfamily/Winged helix DNA-binding domain"/>
    <property type="match status" value="1"/>
</dbReference>
<dbReference type="PANTHER" id="PTHR44688:SF16">
    <property type="entry name" value="DNA-BINDING TRANSCRIPTIONAL ACTIVATOR DEVR_DOSR"/>
    <property type="match status" value="1"/>
</dbReference>
<sequence>MLDLARKTARDGTPRTGALGPEGRGWLARAEAEHSRVLGAPDPALWSAAVEAFGYGAVYEQSLCRWRLAEAHLLADDRASAADELRQADAVATTLGAKPLQDAIRRIARRARITLDPDASPRERIDLFTPRERAVLALVAQGRTNRQVGDELFISEKTVSVHLSRIMAKLGATRRAEAVAVAYDRGLLDRTTHDEG</sequence>
<evidence type="ECO:0000256" key="4">
    <source>
        <dbReference type="SAM" id="MobiDB-lite"/>
    </source>
</evidence>
<organism evidence="6 7">
    <name type="scientific">Actinokineospora soli</name>
    <dbReference type="NCBI Taxonomy" id="1048753"/>
    <lineage>
        <taxon>Bacteria</taxon>
        <taxon>Bacillati</taxon>
        <taxon>Actinomycetota</taxon>
        <taxon>Actinomycetes</taxon>
        <taxon>Pseudonocardiales</taxon>
        <taxon>Pseudonocardiaceae</taxon>
        <taxon>Actinokineospora</taxon>
    </lineage>
</organism>
<name>A0ABW2TU91_9PSEU</name>
<keyword evidence="7" id="KW-1185">Reference proteome</keyword>
<keyword evidence="1" id="KW-0805">Transcription regulation</keyword>
<dbReference type="CDD" id="cd06170">
    <property type="entry name" value="LuxR_C_like"/>
    <property type="match status" value="1"/>
</dbReference>
<dbReference type="PROSITE" id="PS00622">
    <property type="entry name" value="HTH_LUXR_1"/>
    <property type="match status" value="1"/>
</dbReference>
<proteinExistence type="predicted"/>
<feature type="region of interest" description="Disordered" evidence="4">
    <location>
        <begin position="1"/>
        <end position="24"/>
    </location>
</feature>
<dbReference type="SMART" id="SM00421">
    <property type="entry name" value="HTH_LUXR"/>
    <property type="match status" value="1"/>
</dbReference>
<evidence type="ECO:0000313" key="7">
    <source>
        <dbReference type="Proteomes" id="UP001596512"/>
    </source>
</evidence>
<dbReference type="EMBL" id="JBHTEY010000004">
    <property type="protein sequence ID" value="MFC7616694.1"/>
    <property type="molecule type" value="Genomic_DNA"/>
</dbReference>
<gene>
    <name evidence="6" type="ORF">ACFQV2_27770</name>
</gene>
<dbReference type="InterPro" id="IPR000792">
    <property type="entry name" value="Tscrpt_reg_LuxR_C"/>
</dbReference>
<protein>
    <submittedName>
        <fullName evidence="6">Response regulator transcription factor</fullName>
    </submittedName>
</protein>
<comment type="caution">
    <text evidence="6">The sequence shown here is derived from an EMBL/GenBank/DDBJ whole genome shotgun (WGS) entry which is preliminary data.</text>
</comment>
<dbReference type="PRINTS" id="PR00038">
    <property type="entry name" value="HTHLUXR"/>
</dbReference>
<dbReference type="Proteomes" id="UP001596512">
    <property type="component" value="Unassembled WGS sequence"/>
</dbReference>
<accession>A0ABW2TU91</accession>
<evidence type="ECO:0000256" key="3">
    <source>
        <dbReference type="ARBA" id="ARBA00023163"/>
    </source>
</evidence>
<dbReference type="Pfam" id="PF00196">
    <property type="entry name" value="GerE"/>
    <property type="match status" value="1"/>
</dbReference>
<evidence type="ECO:0000259" key="5">
    <source>
        <dbReference type="PROSITE" id="PS50043"/>
    </source>
</evidence>
<keyword evidence="2" id="KW-0238">DNA-binding</keyword>
<keyword evidence="3" id="KW-0804">Transcription</keyword>
<evidence type="ECO:0000313" key="6">
    <source>
        <dbReference type="EMBL" id="MFC7616694.1"/>
    </source>
</evidence>
<feature type="compositionally biased region" description="Basic and acidic residues" evidence="4">
    <location>
        <begin position="1"/>
        <end position="13"/>
    </location>
</feature>
<evidence type="ECO:0000256" key="2">
    <source>
        <dbReference type="ARBA" id="ARBA00023125"/>
    </source>
</evidence>
<dbReference type="SUPFAM" id="SSF46894">
    <property type="entry name" value="C-terminal effector domain of the bipartite response regulators"/>
    <property type="match status" value="1"/>
</dbReference>
<dbReference type="InterPro" id="IPR036388">
    <property type="entry name" value="WH-like_DNA-bd_sf"/>
</dbReference>
<dbReference type="PROSITE" id="PS50043">
    <property type="entry name" value="HTH_LUXR_2"/>
    <property type="match status" value="1"/>
</dbReference>
<dbReference type="InterPro" id="IPR016032">
    <property type="entry name" value="Sig_transdc_resp-reg_C-effctor"/>
</dbReference>
<evidence type="ECO:0000256" key="1">
    <source>
        <dbReference type="ARBA" id="ARBA00023015"/>
    </source>
</evidence>
<dbReference type="PANTHER" id="PTHR44688">
    <property type="entry name" value="DNA-BINDING TRANSCRIPTIONAL ACTIVATOR DEVR_DOSR"/>
    <property type="match status" value="1"/>
</dbReference>